<evidence type="ECO:0000313" key="3">
    <source>
        <dbReference type="Proteomes" id="UP000190626"/>
    </source>
</evidence>
<evidence type="ECO:0000259" key="1">
    <source>
        <dbReference type="Pfam" id="PF13119"/>
    </source>
</evidence>
<proteinExistence type="predicted"/>
<dbReference type="Pfam" id="PF13119">
    <property type="entry name" value="DUF3973"/>
    <property type="match status" value="1"/>
</dbReference>
<dbReference type="RefSeq" id="WP_079413362.1">
    <property type="nucleotide sequence ID" value="NZ_MBTG01000012.1"/>
</dbReference>
<sequence length="86" mass="10240">MCYYCIVCSRLHDDRYNHGRVFEKGFYIDTRTGSRIHLGMCDEEDNRLIQDHIHQAVQNNSSKMDNILISLSTHDYIKEFVESWRA</sequence>
<protein>
    <recommendedName>
        <fullName evidence="1">DUF3973 domain-containing protein</fullName>
    </recommendedName>
</protein>
<dbReference type="Proteomes" id="UP000190626">
    <property type="component" value="Unassembled WGS sequence"/>
</dbReference>
<dbReference type="EMBL" id="MBTG01000012">
    <property type="protein sequence ID" value="OPH57789.1"/>
    <property type="molecule type" value="Genomic_DNA"/>
</dbReference>
<accession>A0A1V4HLA2</accession>
<organism evidence="2 3">
    <name type="scientific">Paenibacillus ferrarius</name>
    <dbReference type="NCBI Taxonomy" id="1469647"/>
    <lineage>
        <taxon>Bacteria</taxon>
        <taxon>Bacillati</taxon>
        <taxon>Bacillota</taxon>
        <taxon>Bacilli</taxon>
        <taxon>Bacillales</taxon>
        <taxon>Paenibacillaceae</taxon>
        <taxon>Paenibacillus</taxon>
    </lineage>
</organism>
<dbReference type="AlphaFoldDB" id="A0A1V4HLA2"/>
<gene>
    <name evidence="2" type="ORF">BC351_04600</name>
</gene>
<comment type="caution">
    <text evidence="2">The sequence shown here is derived from an EMBL/GenBank/DDBJ whole genome shotgun (WGS) entry which is preliminary data.</text>
</comment>
<name>A0A1V4HLA2_9BACL</name>
<keyword evidence="3" id="KW-1185">Reference proteome</keyword>
<feature type="domain" description="DUF3973" evidence="1">
    <location>
        <begin position="3"/>
        <end position="41"/>
    </location>
</feature>
<dbReference type="InterPro" id="IPR025003">
    <property type="entry name" value="DUF3973"/>
</dbReference>
<evidence type="ECO:0000313" key="2">
    <source>
        <dbReference type="EMBL" id="OPH57789.1"/>
    </source>
</evidence>
<dbReference type="OrthoDB" id="2636122at2"/>
<reference evidence="3" key="1">
    <citation type="submission" date="2016-07" db="EMBL/GenBank/DDBJ databases">
        <authorList>
            <person name="Florea S."/>
            <person name="Webb J.S."/>
            <person name="Jaromczyk J."/>
            <person name="Schardl C.L."/>
        </authorList>
    </citation>
    <scope>NUCLEOTIDE SEQUENCE [LARGE SCALE GENOMIC DNA]</scope>
    <source>
        <strain evidence="3">CY1</strain>
    </source>
</reference>